<keyword evidence="4" id="KW-1185">Reference proteome</keyword>
<comment type="caution">
    <text evidence="3">The sequence shown here is derived from an EMBL/GenBank/DDBJ whole genome shotgun (WGS) entry which is preliminary data.</text>
</comment>
<reference evidence="3 4" key="1">
    <citation type="submission" date="2022-05" db="EMBL/GenBank/DDBJ databases">
        <title>Genome Sequencing of Bee-Associated Microbes.</title>
        <authorList>
            <person name="Dunlap C."/>
        </authorList>
    </citation>
    <scope>NUCLEOTIDE SEQUENCE [LARGE SCALE GENOMIC DNA]</scope>
    <source>
        <strain evidence="3 4">NRRL B-04010</strain>
    </source>
</reference>
<dbReference type="RefSeq" id="WP_268599503.1">
    <property type="nucleotide sequence ID" value="NZ_JAMDNP010000144.1"/>
</dbReference>
<dbReference type="SUPFAM" id="SSF52540">
    <property type="entry name" value="P-loop containing nucleoside triphosphate hydrolases"/>
    <property type="match status" value="1"/>
</dbReference>
<sequence length="374" mass="43471">MSKEYGFPIELLEKPVQERVMFFKKYTVGHRILREAFNQLIDILNHSGNTSIILVCGPSGVGKTTLYMQTMKRVIEAALPDLERDPGLIPIVGKEAIAPDNGNFDWKDYYIRALEALDEPLVHKKIAFDDKYKSSPPRKDDRNRHLRKALENALEFRRPKAFLIDEAQHLTRMSSGRKLRNQMDTIKSLASLSQVPHVLIGTYELLPFRNLSGQLSRRGTDIHIPRYRAEKSGEMEEFVNILWAFQKFLPLEKEPVLVDYYEYFYERTIGCVGILKDWLMRTYSHVADQNKEFMTVDDFKPFALSLEQCIQMAGEAREGELKLEENQEQQNELKRLLGIQEAMQDEQKPISNNKKRIGQRKPTRDEVGDQKHVQ</sequence>
<protein>
    <submittedName>
        <fullName evidence="3">ATP-binding protein</fullName>
    </submittedName>
</protein>
<name>A0ABT4H7M5_PAEAL</name>
<evidence type="ECO:0000313" key="4">
    <source>
        <dbReference type="Proteomes" id="UP001527181"/>
    </source>
</evidence>
<evidence type="ECO:0000259" key="2">
    <source>
        <dbReference type="SMART" id="SM00382"/>
    </source>
</evidence>
<dbReference type="InterPro" id="IPR003593">
    <property type="entry name" value="AAA+_ATPase"/>
</dbReference>
<dbReference type="InterPro" id="IPR049945">
    <property type="entry name" value="AAA_22"/>
</dbReference>
<dbReference type="Pfam" id="PF13401">
    <property type="entry name" value="AAA_22"/>
    <property type="match status" value="1"/>
</dbReference>
<organism evidence="3 4">
    <name type="scientific">Paenibacillus alvei</name>
    <name type="common">Bacillus alvei</name>
    <dbReference type="NCBI Taxonomy" id="44250"/>
    <lineage>
        <taxon>Bacteria</taxon>
        <taxon>Bacillati</taxon>
        <taxon>Bacillota</taxon>
        <taxon>Bacilli</taxon>
        <taxon>Bacillales</taxon>
        <taxon>Paenibacillaceae</taxon>
        <taxon>Paenibacillus</taxon>
    </lineage>
</organism>
<feature type="compositionally biased region" description="Basic and acidic residues" evidence="1">
    <location>
        <begin position="362"/>
        <end position="374"/>
    </location>
</feature>
<dbReference type="Proteomes" id="UP001527181">
    <property type="component" value="Unassembled WGS sequence"/>
</dbReference>
<feature type="domain" description="AAA+ ATPase" evidence="2">
    <location>
        <begin position="49"/>
        <end position="228"/>
    </location>
</feature>
<dbReference type="GO" id="GO:0005524">
    <property type="term" value="F:ATP binding"/>
    <property type="evidence" value="ECO:0007669"/>
    <property type="project" value="UniProtKB-KW"/>
</dbReference>
<accession>A0ABT4H7M5</accession>
<dbReference type="InterPro" id="IPR027417">
    <property type="entry name" value="P-loop_NTPase"/>
</dbReference>
<feature type="region of interest" description="Disordered" evidence="1">
    <location>
        <begin position="343"/>
        <end position="374"/>
    </location>
</feature>
<gene>
    <name evidence="3" type="ORF">M5X12_31305</name>
</gene>
<dbReference type="Gene3D" id="3.40.50.300">
    <property type="entry name" value="P-loop containing nucleotide triphosphate hydrolases"/>
    <property type="match status" value="1"/>
</dbReference>
<keyword evidence="3" id="KW-0547">Nucleotide-binding</keyword>
<dbReference type="SMART" id="SM00382">
    <property type="entry name" value="AAA"/>
    <property type="match status" value="1"/>
</dbReference>
<evidence type="ECO:0000313" key="3">
    <source>
        <dbReference type="EMBL" id="MCY9764987.1"/>
    </source>
</evidence>
<keyword evidence="3" id="KW-0067">ATP-binding</keyword>
<proteinExistence type="predicted"/>
<dbReference type="EMBL" id="JAMDNP010000144">
    <property type="protein sequence ID" value="MCY9764987.1"/>
    <property type="molecule type" value="Genomic_DNA"/>
</dbReference>
<evidence type="ECO:0000256" key="1">
    <source>
        <dbReference type="SAM" id="MobiDB-lite"/>
    </source>
</evidence>